<comment type="catalytic activity">
    <reaction evidence="9 11">
        <text>Release of N-terminal amino acids, preferentially methionine, from peptides and arylamides.</text>
        <dbReference type="EC" id="3.4.11.18"/>
    </reaction>
</comment>
<dbReference type="Gene3D" id="3.90.230.10">
    <property type="entry name" value="Creatinase/methionine aminopeptidase superfamily"/>
    <property type="match status" value="1"/>
</dbReference>
<comment type="cofactor">
    <cofactor evidence="9">
        <name>Zn(2+)</name>
        <dbReference type="ChEBI" id="CHEBI:29105"/>
    </cofactor>
    <cofactor evidence="9">
        <name>Co(2+)</name>
        <dbReference type="ChEBI" id="CHEBI:48828"/>
    </cofactor>
    <cofactor evidence="9">
        <name>Mn(2+)</name>
        <dbReference type="ChEBI" id="CHEBI:29035"/>
    </cofactor>
    <cofactor evidence="9">
        <name>Fe(2+)</name>
        <dbReference type="ChEBI" id="CHEBI:29033"/>
    </cofactor>
    <text evidence="9">Binds 2 divalent metal cations per subunit. Has a high-affinity and a low affinity metal-binding site. The true nature of the physiological cofactor is under debate. The enzyme is active with zinc, cobalt, manganese or divalent iron ions. Has high activity with zinc; zinc cofactor is transferred into the active site region by the ZNG1 zinc chaperone.</text>
</comment>
<dbReference type="PRINTS" id="PR00599">
    <property type="entry name" value="MAPEPTIDASE"/>
</dbReference>
<dbReference type="FunFam" id="3.90.230.10:FF:000010">
    <property type="entry name" value="Methionine aminopeptidase"/>
    <property type="match status" value="1"/>
</dbReference>
<evidence type="ECO:0000256" key="2">
    <source>
        <dbReference type="ARBA" id="ARBA00022438"/>
    </source>
</evidence>
<comment type="subcellular location">
    <subcellularLocation>
        <location evidence="1 9">Cytoplasm</location>
    </subcellularLocation>
</comment>
<evidence type="ECO:0000256" key="5">
    <source>
        <dbReference type="ARBA" id="ARBA00022723"/>
    </source>
</evidence>
<feature type="binding site" evidence="9">
    <location>
        <position position="296"/>
    </location>
    <ligand>
        <name>a protein</name>
        <dbReference type="ChEBI" id="CHEBI:16541"/>
    </ligand>
    <ligandPart>
        <name>N-terminal L-methionine residue</name>
        <dbReference type="ChEBI" id="CHEBI:64731"/>
    </ligandPart>
</feature>
<evidence type="ECO:0000256" key="6">
    <source>
        <dbReference type="ARBA" id="ARBA00022771"/>
    </source>
</evidence>
<evidence type="ECO:0000313" key="13">
    <source>
        <dbReference type="EMBL" id="CAD9233774.1"/>
    </source>
</evidence>
<feature type="binding site" evidence="9">
    <location>
        <position position="225"/>
    </location>
    <ligand>
        <name>Zn(2+)</name>
        <dbReference type="ChEBI" id="CHEBI:29105"/>
        <label>3</label>
    </ligand>
</feature>
<comment type="subunit">
    <text evidence="9">Associates with the 60S ribosomal subunit of the 80S translational complex.</text>
</comment>
<gene>
    <name evidence="13" type="ORF">CCAE0312_LOCUS5860</name>
</gene>
<comment type="cofactor">
    <cofactor evidence="11">
        <name>Co(2+)</name>
        <dbReference type="ChEBI" id="CHEBI:48828"/>
    </cofactor>
    <cofactor evidence="11">
        <name>Zn(2+)</name>
        <dbReference type="ChEBI" id="CHEBI:29105"/>
    </cofactor>
    <cofactor evidence="11">
        <name>Mn(2+)</name>
        <dbReference type="ChEBI" id="CHEBI:29035"/>
    </cofactor>
    <cofactor evidence="11">
        <name>Fe(2+)</name>
        <dbReference type="ChEBI" id="CHEBI:29033"/>
    </cofactor>
    <text evidence="11">Binds 2 divalent metal cations per subunit. Has a high-affinity and a low affinity metal-binding site. The true nature of the physiological cofactor is under debate. The enzyme is active with cobalt, zinc, manganese or divalent iron ions.</text>
</comment>
<keyword evidence="7 9" id="KW-0378">Hydrolase</keyword>
<dbReference type="NCBIfam" id="TIGR00500">
    <property type="entry name" value="met_pdase_I"/>
    <property type="match status" value="1"/>
</dbReference>
<feature type="domain" description="C6H2-type" evidence="12">
    <location>
        <begin position="5"/>
        <end position="60"/>
    </location>
</feature>
<feature type="binding site" evidence="9">
    <location>
        <position position="322"/>
    </location>
    <ligand>
        <name>Zn(2+)</name>
        <dbReference type="ChEBI" id="CHEBI:29105"/>
        <label>4</label>
        <note>catalytic</note>
    </ligand>
</feature>
<dbReference type="PANTHER" id="PTHR43330">
    <property type="entry name" value="METHIONINE AMINOPEPTIDASE"/>
    <property type="match status" value="1"/>
</dbReference>
<feature type="binding site" evidence="9">
    <location>
        <position position="353"/>
    </location>
    <ligand>
        <name>Zn(2+)</name>
        <dbReference type="ChEBI" id="CHEBI:29105"/>
        <label>3</label>
    </ligand>
</feature>
<protein>
    <recommendedName>
        <fullName evidence="11">Methionine aminopeptidase</fullName>
        <ecNumber evidence="11">3.4.11.18</ecNumber>
    </recommendedName>
</protein>
<keyword evidence="3 9" id="KW-0963">Cytoplasm</keyword>
<keyword evidence="2 9" id="KW-0031">Aminopeptidase</keyword>
<proteinExistence type="inferred from homology"/>
<evidence type="ECO:0000256" key="3">
    <source>
        <dbReference type="ARBA" id="ARBA00022490"/>
    </source>
</evidence>
<dbReference type="AlphaFoldDB" id="A0A7S1XFD4"/>
<dbReference type="Pfam" id="PF00557">
    <property type="entry name" value="Peptidase_M24"/>
    <property type="match status" value="1"/>
</dbReference>
<dbReference type="Pfam" id="PF15801">
    <property type="entry name" value="zf-C6H2"/>
    <property type="match status" value="1"/>
</dbReference>
<dbReference type="CDD" id="cd01086">
    <property type="entry name" value="MetAP1"/>
    <property type="match status" value="1"/>
</dbReference>
<feature type="binding site" evidence="9">
    <location>
        <position position="214"/>
    </location>
    <ligand>
        <name>Zn(2+)</name>
        <dbReference type="ChEBI" id="CHEBI:29105"/>
        <label>3</label>
    </ligand>
</feature>
<evidence type="ECO:0000256" key="7">
    <source>
        <dbReference type="ARBA" id="ARBA00022801"/>
    </source>
</evidence>
<dbReference type="InterPro" id="IPR000994">
    <property type="entry name" value="Pept_M24"/>
</dbReference>
<feature type="binding site" evidence="9">
    <location>
        <position position="197"/>
    </location>
    <ligand>
        <name>a protein</name>
        <dbReference type="ChEBI" id="CHEBI:16541"/>
    </ligand>
    <ligandPart>
        <name>N-terminal L-methionine residue</name>
        <dbReference type="ChEBI" id="CHEBI:64731"/>
    </ligandPart>
</feature>
<dbReference type="InterPro" id="IPR031615">
    <property type="entry name" value="Zfn-C6H2"/>
</dbReference>
<dbReference type="InterPro" id="IPR036005">
    <property type="entry name" value="Creatinase/aminopeptidase-like"/>
</dbReference>
<evidence type="ECO:0000256" key="8">
    <source>
        <dbReference type="ARBA" id="ARBA00022833"/>
    </source>
</evidence>
<comment type="similarity">
    <text evidence="9 10">Belongs to the peptidase M24A family. Methionine aminopeptidase type 1 subfamily.</text>
</comment>
<dbReference type="PROSITE" id="PS52013">
    <property type="entry name" value="ZF_C6H2"/>
    <property type="match status" value="1"/>
</dbReference>
<dbReference type="GO" id="GO:0006508">
    <property type="term" value="P:proteolysis"/>
    <property type="evidence" value="ECO:0007669"/>
    <property type="project" value="UniProtKB-KW"/>
</dbReference>
<dbReference type="GO" id="GO:0004239">
    <property type="term" value="F:initiator methionyl aminopeptidase activity"/>
    <property type="evidence" value="ECO:0007669"/>
    <property type="project" value="UniProtKB-UniRule"/>
</dbReference>
<feature type="binding site" evidence="9">
    <location>
        <position position="353"/>
    </location>
    <ligand>
        <name>Zn(2+)</name>
        <dbReference type="ChEBI" id="CHEBI:29105"/>
        <label>4</label>
        <note>catalytic</note>
    </ligand>
</feature>
<dbReference type="GO" id="GO:0005829">
    <property type="term" value="C:cytosol"/>
    <property type="evidence" value="ECO:0007669"/>
    <property type="project" value="TreeGrafter"/>
</dbReference>
<dbReference type="HAMAP" id="MF_01974">
    <property type="entry name" value="MetAP_1"/>
    <property type="match status" value="1"/>
</dbReference>
<evidence type="ECO:0000256" key="1">
    <source>
        <dbReference type="ARBA" id="ARBA00004496"/>
    </source>
</evidence>
<dbReference type="SUPFAM" id="SSF55920">
    <property type="entry name" value="Creatinase/aminopeptidase"/>
    <property type="match status" value="1"/>
</dbReference>
<feature type="binding site" evidence="9">
    <location>
        <position position="289"/>
    </location>
    <ligand>
        <name>Zn(2+)</name>
        <dbReference type="ChEBI" id="CHEBI:29105"/>
        <label>4</label>
        <note>catalytic</note>
    </ligand>
</feature>
<name>A0A7S1XFD4_9RHOD</name>
<dbReference type="EMBL" id="HBGH01010606">
    <property type="protein sequence ID" value="CAD9233774.1"/>
    <property type="molecule type" value="Transcribed_RNA"/>
</dbReference>
<keyword evidence="4 9" id="KW-0645">Protease</keyword>
<comment type="function">
    <text evidence="9 11">Cotranslationally removes the N-terminal methionine from nascent proteins. The N-terminal methionine is often cleaved when the second residue in the primary sequence is small and uncharged (Met-Ala-, Cys, Gly, Pro, Ser, Thr, or Val).</text>
</comment>
<dbReference type="PROSITE" id="PS00680">
    <property type="entry name" value="MAP_1"/>
    <property type="match status" value="1"/>
</dbReference>
<dbReference type="EC" id="3.4.11.18" evidence="11"/>
<keyword evidence="8" id="KW-0862">Zinc</keyword>
<sequence>MSLVNQICSSVGCEKEATLRCPTCITLCLPAEESYFCGQECFRNSWKLHKQQHTSEAAMARLQKIDEQERRRLAFDNFKYTGALRAGNVSPMRTVPERIQYPDYARTGTSPSEERGRRAGQIIQLNAEEIDGMRKVCRLAREVLDIASRTIRPGVTTEEIDIVVHQACLERNAYPSPLNYYGFPKSCCTSVNEVICHGIPDDRPLQDGDIVNIDVTLYHGGFHGDLNETFLVGDSVDDSSKALIRSAYDCLMAGIGIVRPGTLIREIGAEVERIAKANKHSVVRSYCGHGIHRLFHCAPNVPHYKKNKSVGICKPGQIFTIEPMINAGGSQDETWPDKWTSVTVDGKRSAQFEHTLLVTDDGVEILTAKLPDSPKFFWEE</sequence>
<evidence type="ECO:0000259" key="12">
    <source>
        <dbReference type="PROSITE" id="PS52013"/>
    </source>
</evidence>
<evidence type="ECO:0000256" key="4">
    <source>
        <dbReference type="ARBA" id="ARBA00022670"/>
    </source>
</evidence>
<dbReference type="PANTHER" id="PTHR43330:SF7">
    <property type="entry name" value="METHIONINE AMINOPEPTIDASE 1"/>
    <property type="match status" value="1"/>
</dbReference>
<organism evidence="13">
    <name type="scientific">Compsopogon caeruleus</name>
    <dbReference type="NCBI Taxonomy" id="31354"/>
    <lineage>
        <taxon>Eukaryota</taxon>
        <taxon>Rhodophyta</taxon>
        <taxon>Compsopogonophyceae</taxon>
        <taxon>Compsopogonales</taxon>
        <taxon>Compsopogonaceae</taxon>
        <taxon>Compsopogon</taxon>
    </lineage>
</organism>
<feature type="binding site" evidence="9">
    <location>
        <position position="225"/>
    </location>
    <ligand>
        <name>Zn(2+)</name>
        <dbReference type="ChEBI" id="CHEBI:29105"/>
        <label>4</label>
        <note>catalytic</note>
    </ligand>
</feature>
<dbReference type="GO" id="GO:0070006">
    <property type="term" value="F:metalloaminopeptidase activity"/>
    <property type="evidence" value="ECO:0007669"/>
    <property type="project" value="UniProtKB-UniRule"/>
</dbReference>
<evidence type="ECO:0000256" key="9">
    <source>
        <dbReference type="HAMAP-Rule" id="MF_03174"/>
    </source>
</evidence>
<keyword evidence="5 9" id="KW-0479">Metal-binding</keyword>
<dbReference type="InterPro" id="IPR001714">
    <property type="entry name" value="Pept_M24_MAP"/>
</dbReference>
<dbReference type="GO" id="GO:0008270">
    <property type="term" value="F:zinc ion binding"/>
    <property type="evidence" value="ECO:0007669"/>
    <property type="project" value="UniProtKB-KW"/>
</dbReference>
<evidence type="ECO:0000256" key="11">
    <source>
        <dbReference type="RuleBase" id="RU003653"/>
    </source>
</evidence>
<keyword evidence="6 10" id="KW-0863">Zinc-finger</keyword>
<accession>A0A7S1XFD4</accession>
<reference evidence="13" key="1">
    <citation type="submission" date="2021-01" db="EMBL/GenBank/DDBJ databases">
        <authorList>
            <person name="Corre E."/>
            <person name="Pelletier E."/>
            <person name="Niang G."/>
            <person name="Scheremetjew M."/>
            <person name="Finn R."/>
            <person name="Kale V."/>
            <person name="Holt S."/>
            <person name="Cochrane G."/>
            <person name="Meng A."/>
            <person name="Brown T."/>
            <person name="Cohen L."/>
        </authorList>
    </citation>
    <scope>NUCLEOTIDE SEQUENCE</scope>
    <source>
        <strain evidence="13">SAG 36.94</strain>
    </source>
</reference>
<dbReference type="InterPro" id="IPR002467">
    <property type="entry name" value="Pept_M24A_MAP1"/>
</dbReference>
<evidence type="ECO:0000256" key="10">
    <source>
        <dbReference type="PROSITE-ProRule" id="PRU01357"/>
    </source>
</evidence>